<dbReference type="PANTHER" id="PTHR11706:SF33">
    <property type="entry name" value="NATURAL RESISTANCE-ASSOCIATED MACROPHAGE PROTEIN 2"/>
    <property type="match status" value="1"/>
</dbReference>
<protein>
    <submittedName>
        <fullName evidence="7">NRAMP family</fullName>
    </submittedName>
</protein>
<dbReference type="STRING" id="78915.A0A4P9XMZ6"/>
<dbReference type="EMBL" id="KZ992736">
    <property type="protein sequence ID" value="RKP07317.1"/>
    <property type="molecule type" value="Genomic_DNA"/>
</dbReference>
<feature type="transmembrane region" description="Helical" evidence="6">
    <location>
        <begin position="95"/>
        <end position="116"/>
    </location>
</feature>
<evidence type="ECO:0000256" key="6">
    <source>
        <dbReference type="SAM" id="Phobius"/>
    </source>
</evidence>
<dbReference type="Pfam" id="PF01566">
    <property type="entry name" value="Nramp"/>
    <property type="match status" value="1"/>
</dbReference>
<feature type="transmembrane region" description="Helical" evidence="6">
    <location>
        <begin position="54"/>
        <end position="75"/>
    </location>
</feature>
<keyword evidence="8" id="KW-1185">Reference proteome</keyword>
<keyword evidence="2" id="KW-0813">Transport</keyword>
<dbReference type="InterPro" id="IPR001046">
    <property type="entry name" value="NRAMP_fam"/>
</dbReference>
<feature type="non-terminal residue" evidence="7">
    <location>
        <position position="1"/>
    </location>
</feature>
<feature type="transmembrane region" description="Helical" evidence="6">
    <location>
        <begin position="317"/>
        <end position="335"/>
    </location>
</feature>
<gene>
    <name evidence="7" type="ORF">THASP1DRAFT_11847</name>
</gene>
<evidence type="ECO:0000256" key="4">
    <source>
        <dbReference type="ARBA" id="ARBA00022989"/>
    </source>
</evidence>
<dbReference type="PANTHER" id="PTHR11706">
    <property type="entry name" value="SOLUTE CARRIER PROTEIN FAMILY 11 MEMBER"/>
    <property type="match status" value="1"/>
</dbReference>
<dbReference type="GO" id="GO:0005384">
    <property type="term" value="F:manganese ion transmembrane transporter activity"/>
    <property type="evidence" value="ECO:0007669"/>
    <property type="project" value="TreeGrafter"/>
</dbReference>
<keyword evidence="4 6" id="KW-1133">Transmembrane helix</keyword>
<comment type="subcellular location">
    <subcellularLocation>
        <location evidence="1">Membrane</location>
        <topology evidence="1">Multi-pass membrane protein</topology>
    </subcellularLocation>
</comment>
<dbReference type="OrthoDB" id="409173at2759"/>
<name>A0A4P9XMZ6_9FUNG</name>
<feature type="transmembrane region" description="Helical" evidence="6">
    <location>
        <begin position="128"/>
        <end position="150"/>
    </location>
</feature>
<evidence type="ECO:0000256" key="3">
    <source>
        <dbReference type="ARBA" id="ARBA00022692"/>
    </source>
</evidence>
<dbReference type="Proteomes" id="UP000271241">
    <property type="component" value="Unassembled WGS sequence"/>
</dbReference>
<feature type="transmembrane region" description="Helical" evidence="6">
    <location>
        <begin position="210"/>
        <end position="243"/>
    </location>
</feature>
<keyword evidence="5 6" id="KW-0472">Membrane</keyword>
<dbReference type="NCBIfam" id="NF037982">
    <property type="entry name" value="Nramp_1"/>
    <property type="match status" value="1"/>
</dbReference>
<dbReference type="GO" id="GO:0034755">
    <property type="term" value="P:iron ion transmembrane transport"/>
    <property type="evidence" value="ECO:0007669"/>
    <property type="project" value="TreeGrafter"/>
</dbReference>
<feature type="transmembrane region" description="Helical" evidence="6">
    <location>
        <begin position="170"/>
        <end position="189"/>
    </location>
</feature>
<feature type="non-terminal residue" evidence="7">
    <location>
        <position position="370"/>
    </location>
</feature>
<dbReference type="GO" id="GO:0015086">
    <property type="term" value="F:cadmium ion transmembrane transporter activity"/>
    <property type="evidence" value="ECO:0007669"/>
    <property type="project" value="TreeGrafter"/>
</dbReference>
<dbReference type="GO" id="GO:0005886">
    <property type="term" value="C:plasma membrane"/>
    <property type="evidence" value="ECO:0007669"/>
    <property type="project" value="TreeGrafter"/>
</dbReference>
<dbReference type="PRINTS" id="PR00447">
    <property type="entry name" value="NATRESASSCMP"/>
</dbReference>
<accession>A0A4P9XMZ6</accession>
<feature type="transmembrane region" description="Helical" evidence="6">
    <location>
        <begin position="347"/>
        <end position="364"/>
    </location>
</feature>
<sequence>DPGNLESNLQAGAVAGYSLLWVLFWSHAIGLVFQILAARLGIVTRRHLAEHVRARYSPCIATILWLTTEVALISADVQEVIGTAIALQVLFHMPVWLSITLTTLNIPMMMLIEWLGRRGSNSGGGKQIEWCFAAAIGLMAACFFWAMGLSQPKVSEMLVGWLVPSMPDGARIQAVGLLGAIIMPHNIYLHSALVQPAKQEPILPDNASANYYLAVESGVTLFVSFLINGAILVTFACAFHQAVSLPDLLALTADGQLPGLYEAASVLEHVLGYIGPILWGVGLLAASQTATMTVTVSGQRILDGFWHTRIKAWQRIAGTRMIAAVPTLIVSWYFANRLDDFSEWLNVVQSICLPAALIPLLRLTDSKAVM</sequence>
<evidence type="ECO:0000256" key="5">
    <source>
        <dbReference type="ARBA" id="ARBA00023136"/>
    </source>
</evidence>
<reference evidence="8" key="1">
    <citation type="journal article" date="2018" name="Nat. Microbiol.">
        <title>Leveraging single-cell genomics to expand the fungal tree of life.</title>
        <authorList>
            <person name="Ahrendt S.R."/>
            <person name="Quandt C.A."/>
            <person name="Ciobanu D."/>
            <person name="Clum A."/>
            <person name="Salamov A."/>
            <person name="Andreopoulos B."/>
            <person name="Cheng J.F."/>
            <person name="Woyke T."/>
            <person name="Pelin A."/>
            <person name="Henrissat B."/>
            <person name="Reynolds N.K."/>
            <person name="Benny G.L."/>
            <person name="Smith M.E."/>
            <person name="James T.Y."/>
            <person name="Grigoriev I.V."/>
        </authorList>
    </citation>
    <scope>NUCLEOTIDE SEQUENCE [LARGE SCALE GENOMIC DNA]</scope>
    <source>
        <strain evidence="8">RSA 1356</strain>
    </source>
</reference>
<proteinExistence type="predicted"/>
<evidence type="ECO:0000313" key="8">
    <source>
        <dbReference type="Proteomes" id="UP000271241"/>
    </source>
</evidence>
<evidence type="ECO:0000256" key="2">
    <source>
        <dbReference type="ARBA" id="ARBA00022448"/>
    </source>
</evidence>
<evidence type="ECO:0000256" key="1">
    <source>
        <dbReference type="ARBA" id="ARBA00004141"/>
    </source>
</evidence>
<evidence type="ECO:0000313" key="7">
    <source>
        <dbReference type="EMBL" id="RKP07317.1"/>
    </source>
</evidence>
<dbReference type="AlphaFoldDB" id="A0A4P9XMZ6"/>
<dbReference type="NCBIfam" id="TIGR01197">
    <property type="entry name" value="nramp"/>
    <property type="match status" value="1"/>
</dbReference>
<keyword evidence="3 6" id="KW-0812">Transmembrane</keyword>
<feature type="transmembrane region" description="Helical" evidence="6">
    <location>
        <begin position="20"/>
        <end position="42"/>
    </location>
</feature>
<organism evidence="7 8">
    <name type="scientific">Thamnocephalis sphaerospora</name>
    <dbReference type="NCBI Taxonomy" id="78915"/>
    <lineage>
        <taxon>Eukaryota</taxon>
        <taxon>Fungi</taxon>
        <taxon>Fungi incertae sedis</taxon>
        <taxon>Zoopagomycota</taxon>
        <taxon>Zoopagomycotina</taxon>
        <taxon>Zoopagomycetes</taxon>
        <taxon>Zoopagales</taxon>
        <taxon>Sigmoideomycetaceae</taxon>
        <taxon>Thamnocephalis</taxon>
    </lineage>
</organism>